<keyword evidence="6" id="KW-0902">Two-component regulatory system</keyword>
<evidence type="ECO:0000313" key="8">
    <source>
        <dbReference type="EMBL" id="RYC30260.1"/>
    </source>
</evidence>
<sequence length="277" mass="29492">MVLTLGRLGASGFYATLRDVSALLRAETDRARTERDHARAAGRLPDLLAKVSHEIRTPLGAILGFAEVMMDERFGPLGNPRYKDYLKDIHASGAQVVALVDDLLDLSRIEAGQLDLDVAAVDVNRVVAEAVAQMQPEAHRVRVIMRTSLAGRIPAVLADERSTRQIVRNILSNAVKFNEPGGQVIVSTALGEAGAVLLRVRDTGVGMSEEEIAAALEPFGGLPARPRAHGNGLGLPLTRALVGANGASMTIRSRPREGTLVEVCFASAGEAEARRPA</sequence>
<evidence type="ECO:0000256" key="1">
    <source>
        <dbReference type="ARBA" id="ARBA00000085"/>
    </source>
</evidence>
<dbReference type="SMART" id="SM00388">
    <property type="entry name" value="HisKA"/>
    <property type="match status" value="1"/>
</dbReference>
<dbReference type="EMBL" id="QYBB01000029">
    <property type="protein sequence ID" value="RYC30260.1"/>
    <property type="molecule type" value="Genomic_DNA"/>
</dbReference>
<dbReference type="SMART" id="SM00387">
    <property type="entry name" value="HATPase_c"/>
    <property type="match status" value="1"/>
</dbReference>
<dbReference type="InterPro" id="IPR036890">
    <property type="entry name" value="HATPase_C_sf"/>
</dbReference>
<dbReference type="InterPro" id="IPR003661">
    <property type="entry name" value="HisK_dim/P_dom"/>
</dbReference>
<dbReference type="InterPro" id="IPR003594">
    <property type="entry name" value="HATPase_dom"/>
</dbReference>
<dbReference type="InterPro" id="IPR005467">
    <property type="entry name" value="His_kinase_dom"/>
</dbReference>
<dbReference type="Pfam" id="PF00512">
    <property type="entry name" value="HisKA"/>
    <property type="match status" value="1"/>
</dbReference>
<name>A0A4Q2U294_9HYPH</name>
<dbReference type="InterPro" id="IPR050736">
    <property type="entry name" value="Sensor_HK_Regulatory"/>
</dbReference>
<protein>
    <recommendedName>
        <fullName evidence="2">histidine kinase</fullName>
        <ecNumber evidence="2">2.7.13.3</ecNumber>
    </recommendedName>
</protein>
<evidence type="ECO:0000256" key="2">
    <source>
        <dbReference type="ARBA" id="ARBA00012438"/>
    </source>
</evidence>
<accession>A0A4Q2U294</accession>
<dbReference type="SUPFAM" id="SSF55874">
    <property type="entry name" value="ATPase domain of HSP90 chaperone/DNA topoisomerase II/histidine kinase"/>
    <property type="match status" value="1"/>
</dbReference>
<comment type="caution">
    <text evidence="8">The sequence shown here is derived from an EMBL/GenBank/DDBJ whole genome shotgun (WGS) entry which is preliminary data.</text>
</comment>
<evidence type="ECO:0000256" key="5">
    <source>
        <dbReference type="ARBA" id="ARBA00022777"/>
    </source>
</evidence>
<organism evidence="8 9">
    <name type="scientific">Lichenibacterium minor</name>
    <dbReference type="NCBI Taxonomy" id="2316528"/>
    <lineage>
        <taxon>Bacteria</taxon>
        <taxon>Pseudomonadati</taxon>
        <taxon>Pseudomonadota</taxon>
        <taxon>Alphaproteobacteria</taxon>
        <taxon>Hyphomicrobiales</taxon>
        <taxon>Lichenihabitantaceae</taxon>
        <taxon>Lichenibacterium</taxon>
    </lineage>
</organism>
<evidence type="ECO:0000259" key="7">
    <source>
        <dbReference type="PROSITE" id="PS50109"/>
    </source>
</evidence>
<keyword evidence="3" id="KW-0597">Phosphoprotein</keyword>
<dbReference type="InterPro" id="IPR004358">
    <property type="entry name" value="Sig_transdc_His_kin-like_C"/>
</dbReference>
<dbReference type="Pfam" id="PF02518">
    <property type="entry name" value="HATPase_c"/>
    <property type="match status" value="1"/>
</dbReference>
<gene>
    <name evidence="8" type="ORF">D3273_19890</name>
</gene>
<dbReference type="EC" id="2.7.13.3" evidence="2"/>
<reference evidence="8 9" key="1">
    <citation type="submission" date="2018-12" db="EMBL/GenBank/DDBJ databases">
        <authorList>
            <person name="Grouzdev D.S."/>
            <person name="Krutkina M.S."/>
        </authorList>
    </citation>
    <scope>NUCLEOTIDE SEQUENCE [LARGE SCALE GENOMIC DNA]</scope>
    <source>
        <strain evidence="8 9">RmlP026</strain>
    </source>
</reference>
<dbReference type="Gene3D" id="1.10.287.130">
    <property type="match status" value="1"/>
</dbReference>
<comment type="catalytic activity">
    <reaction evidence="1">
        <text>ATP + protein L-histidine = ADP + protein N-phospho-L-histidine.</text>
        <dbReference type="EC" id="2.7.13.3"/>
    </reaction>
</comment>
<keyword evidence="9" id="KW-1185">Reference proteome</keyword>
<dbReference type="Proteomes" id="UP000290759">
    <property type="component" value="Unassembled WGS sequence"/>
</dbReference>
<dbReference type="GO" id="GO:0000155">
    <property type="term" value="F:phosphorelay sensor kinase activity"/>
    <property type="evidence" value="ECO:0007669"/>
    <property type="project" value="InterPro"/>
</dbReference>
<dbReference type="InterPro" id="IPR036097">
    <property type="entry name" value="HisK_dim/P_sf"/>
</dbReference>
<reference evidence="8 9" key="2">
    <citation type="submission" date="2019-02" db="EMBL/GenBank/DDBJ databases">
        <title>'Lichenibacterium ramalinii' gen. nov. sp. nov., 'Lichenibacterium minor' gen. nov. sp. nov.</title>
        <authorList>
            <person name="Pankratov T."/>
        </authorList>
    </citation>
    <scope>NUCLEOTIDE SEQUENCE [LARGE SCALE GENOMIC DNA]</scope>
    <source>
        <strain evidence="8 9">RmlP026</strain>
    </source>
</reference>
<dbReference type="AlphaFoldDB" id="A0A4Q2U294"/>
<evidence type="ECO:0000313" key="9">
    <source>
        <dbReference type="Proteomes" id="UP000290759"/>
    </source>
</evidence>
<dbReference type="Gene3D" id="3.30.565.10">
    <property type="entry name" value="Histidine kinase-like ATPase, C-terminal domain"/>
    <property type="match status" value="1"/>
</dbReference>
<dbReference type="PROSITE" id="PS50109">
    <property type="entry name" value="HIS_KIN"/>
    <property type="match status" value="1"/>
</dbReference>
<dbReference type="OrthoDB" id="9801651at2"/>
<dbReference type="CDD" id="cd00082">
    <property type="entry name" value="HisKA"/>
    <property type="match status" value="1"/>
</dbReference>
<keyword evidence="5" id="KW-0418">Kinase</keyword>
<evidence type="ECO:0000256" key="4">
    <source>
        <dbReference type="ARBA" id="ARBA00022679"/>
    </source>
</evidence>
<dbReference type="SUPFAM" id="SSF47384">
    <property type="entry name" value="Homodimeric domain of signal transducing histidine kinase"/>
    <property type="match status" value="1"/>
</dbReference>
<feature type="domain" description="Histidine kinase" evidence="7">
    <location>
        <begin position="50"/>
        <end position="269"/>
    </location>
</feature>
<proteinExistence type="predicted"/>
<dbReference type="PANTHER" id="PTHR43711">
    <property type="entry name" value="TWO-COMPONENT HISTIDINE KINASE"/>
    <property type="match status" value="1"/>
</dbReference>
<evidence type="ECO:0000256" key="3">
    <source>
        <dbReference type="ARBA" id="ARBA00022553"/>
    </source>
</evidence>
<evidence type="ECO:0000256" key="6">
    <source>
        <dbReference type="ARBA" id="ARBA00023012"/>
    </source>
</evidence>
<dbReference type="PRINTS" id="PR00344">
    <property type="entry name" value="BCTRLSENSOR"/>
</dbReference>
<dbReference type="PANTHER" id="PTHR43711:SF26">
    <property type="entry name" value="SENSOR HISTIDINE KINASE RCSC"/>
    <property type="match status" value="1"/>
</dbReference>
<keyword evidence="4" id="KW-0808">Transferase</keyword>